<evidence type="ECO:0000313" key="1">
    <source>
        <dbReference type="EMBL" id="AXV66478.1"/>
    </source>
</evidence>
<sequence length="461" mass="52743">MKSILILINTAAFSKYYLKLAIELKQRGNNVVIATDSKFTQELFQLDKSGIPVEVFENDLSIDSDLVSNLDTWCLHPDFDRGNYYGFSGEFSGHKSSQVVERLYCFFKRVILEHNISTCFYENVSNGFAYIAWKAIESENGKYLGLTSSRLPSMCCFSTDDNELADKIEQALLSNTFRADDLDFAKNYLSQINEVEPDYMKNNGLSKVSALPALKKVGIHSLKTHIKYSLGSNSAGFQLGKPIVSSIRYRLRNVYRKLNSYRIKKYFTKFEPLDTQTYFLYPLHYHPESSTSLLGRFYDELNIIKNIAFSLKKGELLIVKDHKSAHAFEDKQFYKKLSNLPNVLLVRPELNAKKIIDECSGIFTLTSTVGYEAVLKNKPVSMFGDAFYKKHFLARKLNGFGEIRDAIEWMKSRPQNSLPADYNINFVASYHKVCFEFKLNLADKETAEGIEELATLVEENI</sequence>
<dbReference type="GO" id="GO:0015774">
    <property type="term" value="P:polysaccharide transport"/>
    <property type="evidence" value="ECO:0007669"/>
    <property type="project" value="InterPro"/>
</dbReference>
<dbReference type="GeneID" id="99506757"/>
<organism evidence="1 2">
    <name type="scientific">Pseudoalteromonas lipolytica</name>
    <dbReference type="NCBI Taxonomy" id="570156"/>
    <lineage>
        <taxon>Bacteria</taxon>
        <taxon>Pseudomonadati</taxon>
        <taxon>Pseudomonadota</taxon>
        <taxon>Gammaproteobacteria</taxon>
        <taxon>Alteromonadales</taxon>
        <taxon>Pseudoalteromonadaceae</taxon>
        <taxon>Pseudoalteromonas</taxon>
    </lineage>
</organism>
<evidence type="ECO:0008006" key="3">
    <source>
        <dbReference type="Google" id="ProtNLM"/>
    </source>
</evidence>
<dbReference type="AlphaFoldDB" id="A0AAD0S2E5"/>
<evidence type="ECO:0000313" key="2">
    <source>
        <dbReference type="Proteomes" id="UP000264605"/>
    </source>
</evidence>
<dbReference type="Pfam" id="PF05159">
    <property type="entry name" value="Capsule_synth"/>
    <property type="match status" value="1"/>
</dbReference>
<reference evidence="1 2" key="1">
    <citation type="submission" date="2018-08" db="EMBL/GenBank/DDBJ databases">
        <title>Draft genome sequence of Pseudoalteromonas donghaensis HJ51.</title>
        <authorList>
            <person name="Oh J."/>
            <person name="Roh D."/>
        </authorList>
    </citation>
    <scope>NUCLEOTIDE SEQUENCE [LARGE SCALE GENOMIC DNA]</scope>
    <source>
        <strain evidence="1 2">HJ51</strain>
    </source>
</reference>
<accession>A0AAD0S2E5</accession>
<name>A0AAD0S2E5_9GAMM</name>
<dbReference type="Proteomes" id="UP000264605">
    <property type="component" value="Chromosome"/>
</dbReference>
<dbReference type="GO" id="GO:0000271">
    <property type="term" value="P:polysaccharide biosynthetic process"/>
    <property type="evidence" value="ECO:0007669"/>
    <property type="project" value="InterPro"/>
</dbReference>
<dbReference type="EMBL" id="CP032090">
    <property type="protein sequence ID" value="AXV66478.1"/>
    <property type="molecule type" value="Genomic_DNA"/>
</dbReference>
<dbReference type="InterPro" id="IPR007833">
    <property type="entry name" value="Capsule_polysaccharide_synth"/>
</dbReference>
<dbReference type="RefSeq" id="WP_118844699.1">
    <property type="nucleotide sequence ID" value="NZ_CP032090.1"/>
</dbReference>
<gene>
    <name evidence="1" type="ORF">D0907_14865</name>
</gene>
<dbReference type="KEGG" id="pdj:D0907_14865"/>
<protein>
    <recommendedName>
        <fullName evidence="3">Capsule biosynthesis protein</fullName>
    </recommendedName>
</protein>
<proteinExistence type="predicted"/>